<protein>
    <recommendedName>
        <fullName evidence="3">D-3-phosphoglycerate dehydrogenase</fullName>
    </recommendedName>
</protein>
<dbReference type="GO" id="GO:0051287">
    <property type="term" value="F:NAD binding"/>
    <property type="evidence" value="ECO:0007669"/>
    <property type="project" value="InterPro"/>
</dbReference>
<keyword evidence="5" id="KW-0007">Acetylation</keyword>
<feature type="domain" description="D-isomer specific 2-hydroxyacid dehydrogenase NAD-binding" evidence="9">
    <location>
        <begin position="106"/>
        <end position="280"/>
    </location>
</feature>
<dbReference type="SUPFAM" id="SSF51735">
    <property type="entry name" value="NAD(P)-binding Rossmann-fold domains"/>
    <property type="match status" value="1"/>
</dbReference>
<dbReference type="PANTHER" id="PTHR42938:SF22">
    <property type="entry name" value="D-3-PHOSPHOGLYCERATE DEHYDROGENASE"/>
    <property type="match status" value="1"/>
</dbReference>
<dbReference type="CDD" id="cd12173">
    <property type="entry name" value="PGDH_4"/>
    <property type="match status" value="1"/>
</dbReference>
<dbReference type="SUPFAM" id="SSF52283">
    <property type="entry name" value="Formate/glycerate dehydrogenase catalytic domain-like"/>
    <property type="match status" value="1"/>
</dbReference>
<dbReference type="InterPro" id="IPR029753">
    <property type="entry name" value="D-isomer_DH_CS"/>
</dbReference>
<feature type="domain" description="D-isomer specific 2-hydroxyacid dehydrogenase catalytic" evidence="8">
    <location>
        <begin position="4"/>
        <end position="312"/>
    </location>
</feature>
<evidence type="ECO:0000256" key="4">
    <source>
        <dbReference type="ARBA" id="ARBA00022553"/>
    </source>
</evidence>
<evidence type="ECO:0000313" key="10">
    <source>
        <dbReference type="EMBL" id="MCG4745347.1"/>
    </source>
</evidence>
<dbReference type="InterPro" id="IPR006140">
    <property type="entry name" value="D-isomer_DH_NAD-bd"/>
</dbReference>
<evidence type="ECO:0000313" key="13">
    <source>
        <dbReference type="Proteomes" id="UP001299608"/>
    </source>
</evidence>
<gene>
    <name evidence="11" type="ORF">G5B36_12275</name>
    <name evidence="10" type="ORF">L0N08_07995</name>
</gene>
<dbReference type="PANTHER" id="PTHR42938">
    <property type="entry name" value="FORMATE DEHYDROGENASE 1"/>
    <property type="match status" value="1"/>
</dbReference>
<dbReference type="EMBL" id="JAKNGE010000008">
    <property type="protein sequence ID" value="MCG4745347.1"/>
    <property type="molecule type" value="Genomic_DNA"/>
</dbReference>
<dbReference type="AlphaFoldDB" id="A0AAW5BVP3"/>
<dbReference type="Gene3D" id="3.40.50.720">
    <property type="entry name" value="NAD(P)-binding Rossmann-like Domain"/>
    <property type="match status" value="2"/>
</dbReference>
<dbReference type="GO" id="GO:0004617">
    <property type="term" value="F:phosphoglycerate dehydrogenase activity"/>
    <property type="evidence" value="ECO:0007669"/>
    <property type="project" value="TreeGrafter"/>
</dbReference>
<evidence type="ECO:0000256" key="7">
    <source>
        <dbReference type="RuleBase" id="RU003719"/>
    </source>
</evidence>
<keyword evidence="12" id="KW-1185">Reference proteome</keyword>
<dbReference type="Proteomes" id="UP000669239">
    <property type="component" value="Unassembled WGS sequence"/>
</dbReference>
<comment type="subunit">
    <text evidence="2">Homotetramer.</text>
</comment>
<keyword evidence="6 7" id="KW-0560">Oxidoreductase</keyword>
<name>A0AAW5BVP3_9FIRM</name>
<dbReference type="PROSITE" id="PS00670">
    <property type="entry name" value="D_2_HYDROXYACID_DH_2"/>
    <property type="match status" value="1"/>
</dbReference>
<keyword evidence="4" id="KW-0597">Phosphoprotein</keyword>
<dbReference type="EMBL" id="JAAITT010000015">
    <property type="protein sequence ID" value="NSJ49474.1"/>
    <property type="molecule type" value="Genomic_DNA"/>
</dbReference>
<reference evidence="11" key="2">
    <citation type="submission" date="2020-02" db="EMBL/GenBank/DDBJ databases">
        <authorList>
            <person name="Littmann E."/>
            <person name="Sorbara M."/>
        </authorList>
    </citation>
    <scope>NUCLEOTIDE SEQUENCE</scope>
    <source>
        <strain evidence="11">MSK.1.17</strain>
    </source>
</reference>
<evidence type="ECO:0000256" key="5">
    <source>
        <dbReference type="ARBA" id="ARBA00022990"/>
    </source>
</evidence>
<dbReference type="InterPro" id="IPR036291">
    <property type="entry name" value="NAD(P)-bd_dom_sf"/>
</dbReference>
<sequence length="319" mass="35488">MYKILIPEDIAESGKRYLTERGYILKVGVPTDIPSLKQELLDVDGVIVRNARYPREVFEGSRRLKVIARHGTGVDNIDVEAAQNQGIWVVNGPTANINAVAEYTVGLIAALACRLRPLDVKTRKRDWSFRLTMERREMKDSTVGLIGFGHIGRLTAEKLTAGFGMKVLAYELRSQISGIPGVEISTNLDYVLSNSDFVSLHIPSTSSTKGMFNHDMFRKMKKGSFFINCARGDLYEEEDLIRVLEEGHLAGAALDVYAEEPLKESSLFEMEQVILSQHNAGISEESKINMSLYAAMGIEQVLTGQTPSWPVNHPNIINS</sequence>
<evidence type="ECO:0000313" key="12">
    <source>
        <dbReference type="Proteomes" id="UP000669239"/>
    </source>
</evidence>
<evidence type="ECO:0000313" key="11">
    <source>
        <dbReference type="EMBL" id="NSJ49474.1"/>
    </source>
</evidence>
<evidence type="ECO:0000256" key="6">
    <source>
        <dbReference type="ARBA" id="ARBA00023002"/>
    </source>
</evidence>
<evidence type="ECO:0000256" key="1">
    <source>
        <dbReference type="ARBA" id="ARBA00005854"/>
    </source>
</evidence>
<reference evidence="10" key="3">
    <citation type="submission" date="2022-01" db="EMBL/GenBank/DDBJ databases">
        <title>Collection of gut derived symbiotic bacterial strains cultured from healthy donors.</title>
        <authorList>
            <person name="Lin H."/>
            <person name="Kohout C."/>
            <person name="Waligurski E."/>
            <person name="Pamer E.G."/>
        </authorList>
    </citation>
    <scope>NUCLEOTIDE SEQUENCE</scope>
    <source>
        <strain evidence="10">DFI.6.55</strain>
    </source>
</reference>
<dbReference type="RefSeq" id="WP_165642216.1">
    <property type="nucleotide sequence ID" value="NZ_JAAITT010000015.1"/>
</dbReference>
<evidence type="ECO:0000256" key="2">
    <source>
        <dbReference type="ARBA" id="ARBA00011881"/>
    </source>
</evidence>
<dbReference type="Pfam" id="PF00389">
    <property type="entry name" value="2-Hacid_dh"/>
    <property type="match status" value="1"/>
</dbReference>
<dbReference type="Pfam" id="PF02826">
    <property type="entry name" value="2-Hacid_dh_C"/>
    <property type="match status" value="1"/>
</dbReference>
<evidence type="ECO:0000256" key="3">
    <source>
        <dbReference type="ARBA" id="ARBA00021582"/>
    </source>
</evidence>
<organism evidence="10 13">
    <name type="scientific">Enterocloster aldenensis</name>
    <dbReference type="NCBI Taxonomy" id="358742"/>
    <lineage>
        <taxon>Bacteria</taxon>
        <taxon>Bacillati</taxon>
        <taxon>Bacillota</taxon>
        <taxon>Clostridia</taxon>
        <taxon>Lachnospirales</taxon>
        <taxon>Lachnospiraceae</taxon>
        <taxon>Enterocloster</taxon>
    </lineage>
</organism>
<comment type="similarity">
    <text evidence="1 7">Belongs to the D-isomer specific 2-hydroxyacid dehydrogenase family.</text>
</comment>
<dbReference type="InterPro" id="IPR006139">
    <property type="entry name" value="D-isomer_2_OHA_DH_cat_dom"/>
</dbReference>
<proteinExistence type="inferred from homology"/>
<evidence type="ECO:0000259" key="8">
    <source>
        <dbReference type="Pfam" id="PF00389"/>
    </source>
</evidence>
<dbReference type="Proteomes" id="UP001299608">
    <property type="component" value="Unassembled WGS sequence"/>
</dbReference>
<evidence type="ECO:0000259" key="9">
    <source>
        <dbReference type="Pfam" id="PF02826"/>
    </source>
</evidence>
<accession>A0AAW5BVP3</accession>
<comment type="caution">
    <text evidence="10">The sequence shown here is derived from an EMBL/GenBank/DDBJ whole genome shotgun (WGS) entry which is preliminary data.</text>
</comment>
<reference evidence="11 12" key="1">
    <citation type="journal article" date="2020" name="Cell Host Microbe">
        <title>Functional and Genomic Variation between Human-Derived Isolates of Lachnospiraceae Reveals Inter- and Intra-Species Diversity.</title>
        <authorList>
            <person name="Sorbara M.T."/>
            <person name="Littmann E.R."/>
            <person name="Fontana E."/>
            <person name="Moody T.U."/>
            <person name="Kohout C.E."/>
            <person name="Gjonbalaj M."/>
            <person name="Eaton V."/>
            <person name="Seok R."/>
            <person name="Leiner I.M."/>
            <person name="Pamer E.G."/>
        </authorList>
    </citation>
    <scope>NUCLEOTIDE SEQUENCE [LARGE SCALE GENOMIC DNA]</scope>
    <source>
        <strain evidence="11 12">MSK.1.17</strain>
    </source>
</reference>